<dbReference type="PANTHER" id="PTHR36531:SF6">
    <property type="entry name" value="DNA REPLICATION ATP-DEPENDENT HELICASE_NUCLEASE DNA2"/>
    <property type="match status" value="1"/>
</dbReference>
<dbReference type="NCBIfam" id="TIGR00372">
    <property type="entry name" value="cas4"/>
    <property type="match status" value="1"/>
</dbReference>
<keyword evidence="9 13" id="KW-0408">Iron</keyword>
<evidence type="ECO:0000256" key="13">
    <source>
        <dbReference type="RuleBase" id="RU365022"/>
    </source>
</evidence>
<dbReference type="InterPro" id="IPR011604">
    <property type="entry name" value="PDDEXK-like_dom_sf"/>
</dbReference>
<evidence type="ECO:0000256" key="7">
    <source>
        <dbReference type="ARBA" id="ARBA00022801"/>
    </source>
</evidence>
<evidence type="ECO:0000256" key="11">
    <source>
        <dbReference type="ARBA" id="ARBA00023118"/>
    </source>
</evidence>
<gene>
    <name evidence="15" type="ORF">AUJ66_02690</name>
</gene>
<feature type="domain" description="PD-(D/E)XK endonuclease-like" evidence="14">
    <location>
        <begin position="72"/>
        <end position="195"/>
    </location>
</feature>
<organism evidence="15 16">
    <name type="scientific">Candidatus Desantisbacteria bacterium CG1_02_38_46</name>
    <dbReference type="NCBI Taxonomy" id="1817893"/>
    <lineage>
        <taxon>Bacteria</taxon>
        <taxon>Candidatus Desantisiibacteriota</taxon>
    </lineage>
</organism>
<dbReference type="GO" id="GO:0051536">
    <property type="term" value="F:iron-sulfur cluster binding"/>
    <property type="evidence" value="ECO:0007669"/>
    <property type="project" value="UniProtKB-KW"/>
</dbReference>
<reference evidence="15 16" key="1">
    <citation type="journal article" date="2016" name="Environ. Microbiol.">
        <title>Genomic resolution of a cold subsurface aquifer community provides metabolic insights for novel microbes adapted to high CO concentrations.</title>
        <authorList>
            <person name="Probst A.J."/>
            <person name="Castelle C.J."/>
            <person name="Singh A."/>
            <person name="Brown C.T."/>
            <person name="Anantharaman K."/>
            <person name="Sharon I."/>
            <person name="Hug L.A."/>
            <person name="Burstein D."/>
            <person name="Emerson J.B."/>
            <person name="Thomas B.C."/>
            <person name="Banfield J.F."/>
        </authorList>
    </citation>
    <scope>NUCLEOTIDE SEQUENCE [LARGE SCALE GENOMIC DNA]</scope>
    <source>
        <strain evidence="15">CG1_02_38_46</strain>
    </source>
</reference>
<name>A0A1J4SDU2_9BACT</name>
<evidence type="ECO:0000259" key="14">
    <source>
        <dbReference type="Pfam" id="PF12705"/>
    </source>
</evidence>
<dbReference type="EC" id="3.1.12.1" evidence="3 13"/>
<evidence type="ECO:0000256" key="1">
    <source>
        <dbReference type="ARBA" id="ARBA00001966"/>
    </source>
</evidence>
<comment type="cofactor">
    <cofactor evidence="13">
        <name>Mg(2+)</name>
        <dbReference type="ChEBI" id="CHEBI:18420"/>
    </cofactor>
    <cofactor evidence="13">
        <name>Mn(2+)</name>
        <dbReference type="ChEBI" id="CHEBI:29035"/>
    </cofactor>
    <text evidence="13">Mg(2+) or Mn(2+) required for ssDNA cleavage activity.</text>
</comment>
<dbReference type="Proteomes" id="UP000182278">
    <property type="component" value="Unassembled WGS sequence"/>
</dbReference>
<evidence type="ECO:0000256" key="12">
    <source>
        <dbReference type="ARBA" id="ARBA00023211"/>
    </source>
</evidence>
<comment type="caution">
    <text evidence="15">The sequence shown here is derived from an EMBL/GenBank/DDBJ whole genome shotgun (WGS) entry which is preliminary data.</text>
</comment>
<evidence type="ECO:0000313" key="15">
    <source>
        <dbReference type="EMBL" id="OIN97609.1"/>
    </source>
</evidence>
<evidence type="ECO:0000256" key="4">
    <source>
        <dbReference type="ARBA" id="ARBA00020049"/>
    </source>
</evidence>
<evidence type="ECO:0000256" key="2">
    <source>
        <dbReference type="ARBA" id="ARBA00009189"/>
    </source>
</evidence>
<dbReference type="GO" id="GO:0051607">
    <property type="term" value="P:defense response to virus"/>
    <property type="evidence" value="ECO:0007669"/>
    <property type="project" value="UniProtKB-KW"/>
</dbReference>
<dbReference type="EMBL" id="MNUO01000041">
    <property type="protein sequence ID" value="OIN97609.1"/>
    <property type="molecule type" value="Genomic_DNA"/>
</dbReference>
<dbReference type="InterPro" id="IPR013343">
    <property type="entry name" value="CRISPR-assoc_prot_Cas4"/>
</dbReference>
<dbReference type="GO" id="GO:0004527">
    <property type="term" value="F:exonuclease activity"/>
    <property type="evidence" value="ECO:0007669"/>
    <property type="project" value="UniProtKB-KW"/>
</dbReference>
<dbReference type="InterPro" id="IPR038726">
    <property type="entry name" value="PDDEXK_AddAB-type"/>
</dbReference>
<comment type="cofactor">
    <cofactor evidence="13">
        <name>iron-sulfur cluster</name>
        <dbReference type="ChEBI" id="CHEBI:30408"/>
    </cofactor>
</comment>
<dbReference type="Gene3D" id="3.90.320.10">
    <property type="match status" value="1"/>
</dbReference>
<keyword evidence="11 13" id="KW-0051">Antiviral defense</keyword>
<dbReference type="AlphaFoldDB" id="A0A1J4SDU2"/>
<evidence type="ECO:0000256" key="10">
    <source>
        <dbReference type="ARBA" id="ARBA00023014"/>
    </source>
</evidence>
<accession>A0A1J4SDU2</accession>
<dbReference type="STRING" id="1817893.AUJ66_02690"/>
<comment type="similarity">
    <text evidence="2 13">Belongs to the CRISPR-associated exonuclease Cas4 family.</text>
</comment>
<comment type="cofactor">
    <cofactor evidence="1">
        <name>[4Fe-4S] cluster</name>
        <dbReference type="ChEBI" id="CHEBI:49883"/>
    </cofactor>
</comment>
<keyword evidence="12 13" id="KW-0464">Manganese</keyword>
<keyword evidence="7 13" id="KW-0378">Hydrolase</keyword>
<keyword evidence="6 13" id="KW-0479">Metal-binding</keyword>
<protein>
    <recommendedName>
        <fullName evidence="4 13">CRISPR-associated exonuclease Cas4</fullName>
        <ecNumber evidence="3 13">3.1.12.1</ecNumber>
    </recommendedName>
</protein>
<sequence length="196" mass="23571">MFENAISITPSEVIEYLFCPRFTYFMNCLDIPQHEEKRYKVLKGRELHERRAVINKGYLRKKIDCTNKESLVYLNSDNHHIRGIIDEVLYLVDGTMAPLDYKFAEYKEYLYRTHRIQSVLYGILIRENYQREVKKGYLCYIRSNYLVKEVQFEQKNFDEAYQTINEILKIIGDGYYPKKTGYRVRCIDCCYKNICV</sequence>
<keyword evidence="10 13" id="KW-0411">Iron-sulfur</keyword>
<evidence type="ECO:0000256" key="3">
    <source>
        <dbReference type="ARBA" id="ARBA00012768"/>
    </source>
</evidence>
<dbReference type="InterPro" id="IPR051827">
    <property type="entry name" value="Cas4_exonuclease"/>
</dbReference>
<proteinExistence type="inferred from homology"/>
<keyword evidence="8 13" id="KW-0269">Exonuclease</keyword>
<evidence type="ECO:0000256" key="6">
    <source>
        <dbReference type="ARBA" id="ARBA00022723"/>
    </source>
</evidence>
<evidence type="ECO:0000256" key="5">
    <source>
        <dbReference type="ARBA" id="ARBA00022722"/>
    </source>
</evidence>
<evidence type="ECO:0000256" key="9">
    <source>
        <dbReference type="ARBA" id="ARBA00023004"/>
    </source>
</evidence>
<dbReference type="PANTHER" id="PTHR36531">
    <property type="entry name" value="CRISPR-ASSOCIATED EXONUCLEASE CAS4"/>
    <property type="match status" value="1"/>
</dbReference>
<comment type="function">
    <text evidence="13">CRISPR (clustered regularly interspaced short palindromic repeat) is an adaptive immune system that provides protection against mobile genetic elements (viruses, transposable elements and conjugative plasmids). CRISPR clusters contain sequences complementary to antecedent mobile elements and target invading nucleic acids. CRISPR clusters are transcribed and processed into CRISPR RNA (crRNA).</text>
</comment>
<dbReference type="GO" id="GO:0046872">
    <property type="term" value="F:metal ion binding"/>
    <property type="evidence" value="ECO:0007669"/>
    <property type="project" value="UniProtKB-KW"/>
</dbReference>
<keyword evidence="5 13" id="KW-0540">Nuclease</keyword>
<dbReference type="Pfam" id="PF12705">
    <property type="entry name" value="PDDEXK_1"/>
    <property type="match status" value="1"/>
</dbReference>
<evidence type="ECO:0000313" key="16">
    <source>
        <dbReference type="Proteomes" id="UP000182278"/>
    </source>
</evidence>
<evidence type="ECO:0000256" key="8">
    <source>
        <dbReference type="ARBA" id="ARBA00022839"/>
    </source>
</evidence>